<feature type="compositionally biased region" description="Polar residues" evidence="1">
    <location>
        <begin position="588"/>
        <end position="605"/>
    </location>
</feature>
<comment type="caution">
    <text evidence="3">The sequence shown here is derived from an EMBL/GenBank/DDBJ whole genome shotgun (WGS) entry which is preliminary data.</text>
</comment>
<dbReference type="AlphaFoldDB" id="A0A5N6LBB8"/>
<evidence type="ECO:0000256" key="1">
    <source>
        <dbReference type="SAM" id="MobiDB-lite"/>
    </source>
</evidence>
<dbReference type="InterPro" id="IPR018289">
    <property type="entry name" value="MULE_transposase_dom"/>
</dbReference>
<name>A0A5N6LBB8_9ASTR</name>
<dbReference type="PANTHER" id="PTHR31569:SF4">
    <property type="entry name" value="SWIM-TYPE DOMAIN-CONTAINING PROTEIN"/>
    <property type="match status" value="1"/>
</dbReference>
<proteinExistence type="predicted"/>
<evidence type="ECO:0000313" key="3">
    <source>
        <dbReference type="EMBL" id="KAD0183002.1"/>
    </source>
</evidence>
<dbReference type="EMBL" id="SZYD01001890">
    <property type="protein sequence ID" value="KAD0183002.1"/>
    <property type="molecule type" value="Genomic_DNA"/>
</dbReference>
<dbReference type="PANTHER" id="PTHR31569">
    <property type="entry name" value="SWIM-TYPE DOMAIN-CONTAINING PROTEIN"/>
    <property type="match status" value="1"/>
</dbReference>
<dbReference type="Proteomes" id="UP000326396">
    <property type="component" value="Unassembled WGS sequence"/>
</dbReference>
<gene>
    <name evidence="3" type="ORF">E3N88_44672</name>
</gene>
<feature type="region of interest" description="Disordered" evidence="1">
    <location>
        <begin position="586"/>
        <end position="622"/>
    </location>
</feature>
<reference evidence="3 4" key="1">
    <citation type="submission" date="2019-05" db="EMBL/GenBank/DDBJ databases">
        <title>Mikania micrantha, genome provides insights into the molecular mechanism of rapid growth.</title>
        <authorList>
            <person name="Liu B."/>
        </authorList>
    </citation>
    <scope>NUCLEOTIDE SEQUENCE [LARGE SCALE GENOMIC DNA]</scope>
    <source>
        <strain evidence="3">NLD-2019</strain>
        <tissue evidence="3">Leaf</tissue>
    </source>
</reference>
<organism evidence="3 4">
    <name type="scientific">Mikania micrantha</name>
    <name type="common">bitter vine</name>
    <dbReference type="NCBI Taxonomy" id="192012"/>
    <lineage>
        <taxon>Eukaryota</taxon>
        <taxon>Viridiplantae</taxon>
        <taxon>Streptophyta</taxon>
        <taxon>Embryophyta</taxon>
        <taxon>Tracheophyta</taxon>
        <taxon>Spermatophyta</taxon>
        <taxon>Magnoliopsida</taxon>
        <taxon>eudicotyledons</taxon>
        <taxon>Gunneridae</taxon>
        <taxon>Pentapetalae</taxon>
        <taxon>asterids</taxon>
        <taxon>campanulids</taxon>
        <taxon>Asterales</taxon>
        <taxon>Asteraceae</taxon>
        <taxon>Asteroideae</taxon>
        <taxon>Heliantheae alliance</taxon>
        <taxon>Eupatorieae</taxon>
        <taxon>Mikania</taxon>
    </lineage>
</organism>
<evidence type="ECO:0000259" key="2">
    <source>
        <dbReference type="Pfam" id="PF10551"/>
    </source>
</evidence>
<feature type="domain" description="MULE transposase" evidence="2">
    <location>
        <begin position="228"/>
        <end position="323"/>
    </location>
</feature>
<dbReference type="InterPro" id="IPR052579">
    <property type="entry name" value="Zinc_finger_SWIM"/>
</dbReference>
<dbReference type="OrthoDB" id="2422440at2759"/>
<evidence type="ECO:0000313" key="4">
    <source>
        <dbReference type="Proteomes" id="UP000326396"/>
    </source>
</evidence>
<sequence>MSMGGNNFGDEYMCVYETDQVFAGVDELVDWAIARGRENGYVLVRRRSKTNATGVVIKVWLKCDRGGVYHGEPKARRTGSKKTGCEFELIGRYERSCGGWKLRVVNNEHNHLAAEQLGGHPYAMRLNENETRLVEQLSNQNMLPRDILAAVKDQNPENVSNLRNIYNARRKLCIGQNTGETPIQVLFSTLQRNNFIYQTQDDASTDVVEQIFFIHQTSYNIWRAFPHVLLIDTTYKTNKYNMPFVQIVGVTSTHKTFSVAHAFISKEREENFVWVLQNLKDTLQQCMEPRVIVTDRELALINACRRIFPSAAQLLCRWHIFENISKHCRPSFSQSDWQKFGYMWSVVIESATPDIYEYNYSRLHEWLWTSHQRVIGYLQVTWLQKYKEMFVSAWIDKNRNFGQRTTNRVESQHSLLKKSLHATNNTLDNIVGHVIQIVKSQAEAINESFERSKIFRMAHHNDDQFELLKGNISHVALDLLVGEKAKIQMLIASNSSCGCHLFTSCGLPCACRLLKNAKVTLDEVDLFWRKLDLNPSLVNEDEGADIDAQLDRVIQHIKLQPNPVKKSMMSKVFSAVFPFKSMKKEPVVQTNTRGRPSLKTQQQKQEPARHSSFTKPKKTSRMNQRSLTIVNCSVLSRILQRQECTIFPGFLNHKTGFRIQLMGYRNQHLTTR</sequence>
<keyword evidence="4" id="KW-1185">Reference proteome</keyword>
<protein>
    <recommendedName>
        <fullName evidence="2">MULE transposase domain-containing protein</fullName>
    </recommendedName>
</protein>
<accession>A0A5N6LBB8</accession>
<dbReference type="Pfam" id="PF10551">
    <property type="entry name" value="MULE"/>
    <property type="match status" value="1"/>
</dbReference>